<name>K9YJA3_CYASC</name>
<dbReference type="PANTHER" id="PTHR11851:SF224">
    <property type="entry name" value="PROCESSING PROTEASE"/>
    <property type="match status" value="1"/>
</dbReference>
<evidence type="ECO:0000259" key="1">
    <source>
        <dbReference type="Pfam" id="PF00675"/>
    </source>
</evidence>
<accession>K9YJA3</accession>
<dbReference type="HOGENOM" id="CLU_009902_3_1_3"/>
<dbReference type="Proteomes" id="UP000010483">
    <property type="component" value="Chromosome"/>
</dbReference>
<dbReference type="InterPro" id="IPR011249">
    <property type="entry name" value="Metalloenz_LuxS/M16"/>
</dbReference>
<dbReference type="PATRIC" id="fig|292563.3.peg.1110"/>
<reference evidence="4" key="1">
    <citation type="journal article" date="2013" name="Proc. Natl. Acad. Sci. U.S.A.">
        <title>Improving the coverage of the cyanobacterial phylum using diversity-driven genome sequencing.</title>
        <authorList>
            <person name="Shih P.M."/>
            <person name="Wu D."/>
            <person name="Latifi A."/>
            <person name="Axen S.D."/>
            <person name="Fewer D.P."/>
            <person name="Talla E."/>
            <person name="Calteau A."/>
            <person name="Cai F."/>
            <person name="Tandeau de Marsac N."/>
            <person name="Rippka R."/>
            <person name="Herdman M."/>
            <person name="Sivonen K."/>
            <person name="Coursin T."/>
            <person name="Laurent T."/>
            <person name="Goodwin L."/>
            <person name="Nolan M."/>
            <person name="Davenport K.W."/>
            <person name="Han C.S."/>
            <person name="Rubin E.M."/>
            <person name="Eisen J.A."/>
            <person name="Woyke T."/>
            <person name="Gugger M."/>
            <person name="Kerfeld C.A."/>
        </authorList>
    </citation>
    <scope>NUCLEOTIDE SEQUENCE [LARGE SCALE GENOMIC DNA]</scope>
    <source>
        <strain evidence="4">ATCC 29140 / PCC 7202</strain>
    </source>
</reference>
<dbReference type="InterPro" id="IPR007863">
    <property type="entry name" value="Peptidase_M16_C"/>
</dbReference>
<dbReference type="GO" id="GO:0046872">
    <property type="term" value="F:metal ion binding"/>
    <property type="evidence" value="ECO:0007669"/>
    <property type="project" value="InterPro"/>
</dbReference>
<dbReference type="SUPFAM" id="SSF63411">
    <property type="entry name" value="LuxS/MPP-like metallohydrolase"/>
    <property type="match status" value="2"/>
</dbReference>
<evidence type="ECO:0000313" key="3">
    <source>
        <dbReference type="EMBL" id="AFZ47031.1"/>
    </source>
</evidence>
<dbReference type="STRING" id="292563.Cyast_1062"/>
<dbReference type="PANTHER" id="PTHR11851">
    <property type="entry name" value="METALLOPROTEASE"/>
    <property type="match status" value="1"/>
</dbReference>
<dbReference type="InterPro" id="IPR050361">
    <property type="entry name" value="MPP/UQCRC_Complex"/>
</dbReference>
<evidence type="ECO:0000259" key="2">
    <source>
        <dbReference type="Pfam" id="PF05193"/>
    </source>
</evidence>
<dbReference type="Gene3D" id="3.30.830.10">
    <property type="entry name" value="Metalloenzyme, LuxS/M16 peptidase-like"/>
    <property type="match status" value="2"/>
</dbReference>
<dbReference type="Pfam" id="PF00675">
    <property type="entry name" value="Peptidase_M16"/>
    <property type="match status" value="1"/>
</dbReference>
<dbReference type="eggNOG" id="COG0612">
    <property type="taxonomic scope" value="Bacteria"/>
</dbReference>
<proteinExistence type="predicted"/>
<sequence length="416" mass="46610">MKSNHKHIQQTTLNNGITLVVTENPTTEIIAGRIFCRNAGSRWESPEKAGIFHLLANVMAKGTRNLSSLEIAEKVETIGAALGTDTSTDYFLTSIKTVTDDFEPILELGAEMLRYPSFPETELELEKNITLQNILSQKEQPFNLAFNQLRQMMYGQHPYGFSILGTEESVNKITLEDLKACHQRHFRPDNIVISLAGKIDLEQAILMVNKIFGDWKNPAHSMDSLTTPVIEAKSAYGKIDQQTQQSIIMMGYITPSMDSVDYPVLKLISTYLGNGLSSRLFVELREKRGLAYDVSAFYPTRLDKSQFVVYMGTAPVNATIGMEGLQAEISRLREVTLTEEELQTAKNKLLGQYALGKQTNSEFAQIFGWYETLGVGIDYDRTFQDNINSVTVAQVQEVANKYLQDEFLCTSIVGPN</sequence>
<evidence type="ECO:0000313" key="4">
    <source>
        <dbReference type="Proteomes" id="UP000010483"/>
    </source>
</evidence>
<feature type="domain" description="Peptidase M16 C-terminal" evidence="2">
    <location>
        <begin position="172"/>
        <end position="349"/>
    </location>
</feature>
<dbReference type="InterPro" id="IPR011765">
    <property type="entry name" value="Pept_M16_N"/>
</dbReference>
<dbReference type="KEGG" id="csn:Cyast_1062"/>
<feature type="domain" description="Peptidase M16 N-terminal" evidence="1">
    <location>
        <begin position="36"/>
        <end position="166"/>
    </location>
</feature>
<dbReference type="AlphaFoldDB" id="K9YJA3"/>
<protein>
    <submittedName>
        <fullName evidence="3">Peptidase M16 domain protein</fullName>
    </submittedName>
</protein>
<organism evidence="3 4">
    <name type="scientific">Cyanobacterium stanieri (strain ATCC 29140 / PCC 7202)</name>
    <dbReference type="NCBI Taxonomy" id="292563"/>
    <lineage>
        <taxon>Bacteria</taxon>
        <taxon>Bacillati</taxon>
        <taxon>Cyanobacteriota</taxon>
        <taxon>Cyanophyceae</taxon>
        <taxon>Oscillatoriophycideae</taxon>
        <taxon>Chroococcales</taxon>
        <taxon>Geminocystaceae</taxon>
        <taxon>Cyanobacterium</taxon>
    </lineage>
</organism>
<dbReference type="EMBL" id="CP003940">
    <property type="protein sequence ID" value="AFZ47031.1"/>
    <property type="molecule type" value="Genomic_DNA"/>
</dbReference>
<gene>
    <name evidence="3" type="ordered locus">Cyast_1062</name>
</gene>
<keyword evidence="4" id="KW-1185">Reference proteome</keyword>
<dbReference type="Pfam" id="PF05193">
    <property type="entry name" value="Peptidase_M16_C"/>
    <property type="match status" value="1"/>
</dbReference>
<dbReference type="BioCyc" id="CSTA292563:G1353-1072-MONOMER"/>